<organism evidence="1 2">
    <name type="scientific">Arthrobacter phage Molivia</name>
    <dbReference type="NCBI Taxonomy" id="2015839"/>
    <lineage>
        <taxon>Viruses</taxon>
        <taxon>Duplodnaviria</taxon>
        <taxon>Heunggongvirae</taxon>
        <taxon>Uroviricota</taxon>
        <taxon>Caudoviricetes</taxon>
        <taxon>Amigovirus</taxon>
        <taxon>Amigovirus molivia</taxon>
    </lineage>
</organism>
<accession>A0A286S2E4</accession>
<evidence type="ECO:0000313" key="2">
    <source>
        <dbReference type="Proteomes" id="UP000225204"/>
    </source>
</evidence>
<protein>
    <submittedName>
        <fullName evidence="1">Uncharacterized protein</fullName>
    </submittedName>
</protein>
<evidence type="ECO:0000313" key="1">
    <source>
        <dbReference type="EMBL" id="ASX99312.1"/>
    </source>
</evidence>
<dbReference type="GeneID" id="40086303"/>
<dbReference type="Proteomes" id="UP000225204">
    <property type="component" value="Segment"/>
</dbReference>
<reference evidence="2" key="1">
    <citation type="submission" date="2017-06" db="EMBL/GenBank/DDBJ databases">
        <authorList>
            <person name="Kim H.J."/>
            <person name="Triplett B.A."/>
        </authorList>
    </citation>
    <scope>NUCLEOTIDE SEQUENCE [LARGE SCALE GENOMIC DNA]</scope>
</reference>
<dbReference type="EMBL" id="MF185731">
    <property type="protein sequence ID" value="ASX99312.1"/>
    <property type="molecule type" value="Genomic_DNA"/>
</dbReference>
<dbReference type="RefSeq" id="YP_009610213.1">
    <property type="nucleotide sequence ID" value="NC_042001.1"/>
</dbReference>
<dbReference type="OrthoDB" id="31674at10239"/>
<gene>
    <name evidence="1" type="primary">91</name>
    <name evidence="1" type="ORF">SEA_MOLIVIA_91</name>
</gene>
<name>A0A286S2E4_9CAUD</name>
<dbReference type="KEGG" id="vg:40086303"/>
<keyword evidence="2" id="KW-1185">Reference proteome</keyword>
<sequence length="423" mass="46997">MSVETVETETVAPAVSREPLSVETLRSLRSTPAIRVADETNPDDETLDRWMVLDNYRDDARSYGDGEWCNGRFSGYEIIRQSSGELGVGGHDGEWHDARRILEAAPGSYNDYFRVEKMRNSVGMFGAVYYDHLPREMRRLSTDGWPHTSNAMFEVLAVDMAANAASIRLFSYGPNPDADYTELGEHTVTLDHLNRASIVTKEAFDTAYGLAKDVMPEGMLFERIQDGEMWQVTGYSYTQAKIKRVDNDGKVYGRHSVVSISDLAEGSTRYIKLGDSWNEYLLSQPSGETAEMLAALSKVTVSKALKHADSNGYCSETAVALASAGHSLPELRIKGTITLNVDVSTKEYMVLRRLMGATDGDPDQAVANMFGNKEQGIEPNLSLYNRLQQEAHRVLPAIPNTGSGENTYDLKAELVWKAPRIRK</sequence>
<proteinExistence type="predicted"/>